<dbReference type="Proteomes" id="UP001182556">
    <property type="component" value="Unassembled WGS sequence"/>
</dbReference>
<accession>A0AAD9CRT1</accession>
<protein>
    <submittedName>
        <fullName evidence="1">Uncharacterized protein</fullName>
    </submittedName>
</protein>
<sequence>MRLRGGNGSIGASKCLSRCIYAVESKQHADNDNSLFRYLQTQVTCTCAHSPTRADAPIIRALYYSRAQGFTTPHDLQRAPKCSHPSTGTHILRMATAFNLAVAWRRQQYPSPRSISRLDAQIDSLITSDILAEPLSYCPKLILHQIPSPSTASCSERD</sequence>
<gene>
    <name evidence="1" type="ORF">DB88DRAFT_134827</name>
</gene>
<name>A0AAD9CRT1_PAPLA</name>
<evidence type="ECO:0000313" key="1">
    <source>
        <dbReference type="EMBL" id="KAK1920626.1"/>
    </source>
</evidence>
<reference evidence="1" key="1">
    <citation type="submission" date="2023-02" db="EMBL/GenBank/DDBJ databases">
        <title>Identification and recombinant expression of a fungal hydrolase from Papiliotrema laurentii that hydrolyzes apple cutin and clears colloidal polyester polyurethane.</title>
        <authorList>
            <consortium name="DOE Joint Genome Institute"/>
            <person name="Roman V.A."/>
            <person name="Bojanowski C."/>
            <person name="Crable B.R."/>
            <person name="Wagner D.N."/>
            <person name="Hung C.S."/>
            <person name="Nadeau L.J."/>
            <person name="Schratz L."/>
            <person name="Haridas S."/>
            <person name="Pangilinan J."/>
            <person name="Lipzen A."/>
            <person name="Na H."/>
            <person name="Yan M."/>
            <person name="Ng V."/>
            <person name="Grigoriev I.V."/>
            <person name="Spatafora J.W."/>
            <person name="Barlow D."/>
            <person name="Biffinger J."/>
            <person name="Kelley-Loughnane N."/>
            <person name="Varaljay V.A."/>
            <person name="Crookes-Goodson W.J."/>
        </authorList>
    </citation>
    <scope>NUCLEOTIDE SEQUENCE</scope>
    <source>
        <strain evidence="1">5307AH</strain>
    </source>
</reference>
<evidence type="ECO:0000313" key="2">
    <source>
        <dbReference type="Proteomes" id="UP001182556"/>
    </source>
</evidence>
<keyword evidence="2" id="KW-1185">Reference proteome</keyword>
<proteinExistence type="predicted"/>
<dbReference type="AlphaFoldDB" id="A0AAD9CRT1"/>
<dbReference type="EMBL" id="JAODAN010000015">
    <property type="protein sequence ID" value="KAK1920626.1"/>
    <property type="molecule type" value="Genomic_DNA"/>
</dbReference>
<organism evidence="1 2">
    <name type="scientific">Papiliotrema laurentii</name>
    <name type="common">Cryptococcus laurentii</name>
    <dbReference type="NCBI Taxonomy" id="5418"/>
    <lineage>
        <taxon>Eukaryota</taxon>
        <taxon>Fungi</taxon>
        <taxon>Dikarya</taxon>
        <taxon>Basidiomycota</taxon>
        <taxon>Agaricomycotina</taxon>
        <taxon>Tremellomycetes</taxon>
        <taxon>Tremellales</taxon>
        <taxon>Rhynchogastremaceae</taxon>
        <taxon>Papiliotrema</taxon>
    </lineage>
</organism>
<comment type="caution">
    <text evidence="1">The sequence shown here is derived from an EMBL/GenBank/DDBJ whole genome shotgun (WGS) entry which is preliminary data.</text>
</comment>